<keyword evidence="2" id="KW-1133">Transmembrane helix</keyword>
<dbReference type="STRING" id="662479.C440_06582"/>
<protein>
    <recommendedName>
        <fullName evidence="5">PrgI family protein</fullName>
    </recommendedName>
</protein>
<keyword evidence="4" id="KW-1185">Reference proteome</keyword>
<feature type="region of interest" description="Disordered" evidence="1">
    <location>
        <begin position="114"/>
        <end position="138"/>
    </location>
</feature>
<keyword evidence="2" id="KW-0472">Membrane</keyword>
<evidence type="ECO:0000256" key="1">
    <source>
        <dbReference type="SAM" id="MobiDB-lite"/>
    </source>
</evidence>
<comment type="caution">
    <text evidence="3">The sequence shown here is derived from an EMBL/GenBank/DDBJ whole genome shotgun (WGS) entry which is preliminary data.</text>
</comment>
<dbReference type="EMBL" id="AOLN01000010">
    <property type="protein sequence ID" value="ELZ95935.1"/>
    <property type="molecule type" value="Genomic_DNA"/>
</dbReference>
<proteinExistence type="predicted"/>
<evidence type="ECO:0000313" key="3">
    <source>
        <dbReference type="EMBL" id="ELZ95935.1"/>
    </source>
</evidence>
<accession>M0IGM9</accession>
<organism evidence="3 4">
    <name type="scientific">Haloferax mucosum ATCC BAA-1512</name>
    <dbReference type="NCBI Taxonomy" id="662479"/>
    <lineage>
        <taxon>Archaea</taxon>
        <taxon>Methanobacteriati</taxon>
        <taxon>Methanobacteriota</taxon>
        <taxon>Stenosarchaea group</taxon>
        <taxon>Halobacteria</taxon>
        <taxon>Halobacteriales</taxon>
        <taxon>Haloferacaceae</taxon>
        <taxon>Haloferax</taxon>
    </lineage>
</organism>
<reference evidence="3 4" key="1">
    <citation type="journal article" date="2014" name="PLoS Genet.">
        <title>Phylogenetically driven sequencing of extremely halophilic archaea reveals strategies for static and dynamic osmo-response.</title>
        <authorList>
            <person name="Becker E.A."/>
            <person name="Seitzer P.M."/>
            <person name="Tritt A."/>
            <person name="Larsen D."/>
            <person name="Krusor M."/>
            <person name="Yao A.I."/>
            <person name="Wu D."/>
            <person name="Madern D."/>
            <person name="Eisen J.A."/>
            <person name="Darling A.E."/>
            <person name="Facciotti M.T."/>
        </authorList>
    </citation>
    <scope>NUCLEOTIDE SEQUENCE [LARGE SCALE GENOMIC DNA]</scope>
    <source>
        <strain evidence="3 4">ATCC BAA-1512</strain>
    </source>
</reference>
<keyword evidence="2" id="KW-0812">Transmembrane</keyword>
<evidence type="ECO:0000256" key="2">
    <source>
        <dbReference type="SAM" id="Phobius"/>
    </source>
</evidence>
<gene>
    <name evidence="3" type="ORF">C440_06582</name>
</gene>
<evidence type="ECO:0008006" key="5">
    <source>
        <dbReference type="Google" id="ProtNLM"/>
    </source>
</evidence>
<feature type="transmembrane region" description="Helical" evidence="2">
    <location>
        <begin position="46"/>
        <end position="65"/>
    </location>
</feature>
<feature type="transmembrane region" description="Helical" evidence="2">
    <location>
        <begin position="21"/>
        <end position="40"/>
    </location>
</feature>
<sequence length="138" mass="15221">MKSVPIPGEILRTDVFLGLTFDELVILGSVPLVVIFPSLFIKQIPLFATLGIVLLSTLGVAAIVLRTPDGQTPLEWAPAALRRRIMPDTYYLKPRIRDRDTIVYADVVHTSDQIVSDSNQSEPTDSKSNQSTPTTQDD</sequence>
<name>M0IGM9_9EURY</name>
<dbReference type="Proteomes" id="UP000011550">
    <property type="component" value="Unassembled WGS sequence"/>
</dbReference>
<evidence type="ECO:0000313" key="4">
    <source>
        <dbReference type="Proteomes" id="UP000011550"/>
    </source>
</evidence>
<dbReference type="AlphaFoldDB" id="M0IGM9"/>